<evidence type="ECO:0000256" key="1">
    <source>
        <dbReference type="ARBA" id="ARBA00022737"/>
    </source>
</evidence>
<evidence type="ECO:0000256" key="2">
    <source>
        <dbReference type="ARBA" id="ARBA00023043"/>
    </source>
</evidence>
<dbReference type="SMART" id="SM00248">
    <property type="entry name" value="ANK"/>
    <property type="match status" value="4"/>
</dbReference>
<keyword evidence="2 3" id="KW-0040">ANK repeat</keyword>
<keyword evidence="1" id="KW-0677">Repeat</keyword>
<evidence type="ECO:0000256" key="3">
    <source>
        <dbReference type="PROSITE-ProRule" id="PRU00023"/>
    </source>
</evidence>
<dbReference type="Gene3D" id="1.25.40.20">
    <property type="entry name" value="Ankyrin repeat-containing domain"/>
    <property type="match status" value="1"/>
</dbReference>
<dbReference type="SUPFAM" id="SSF48403">
    <property type="entry name" value="Ankyrin repeat"/>
    <property type="match status" value="1"/>
</dbReference>
<evidence type="ECO:0008006" key="6">
    <source>
        <dbReference type="Google" id="ProtNLM"/>
    </source>
</evidence>
<reference evidence="4 5" key="1">
    <citation type="submission" date="2023-01" db="EMBL/GenBank/DDBJ databases">
        <title>Analysis of 21 Apiospora genomes using comparative genomics revels a genus with tremendous synthesis potential of carbohydrate active enzymes and secondary metabolites.</title>
        <authorList>
            <person name="Sorensen T."/>
        </authorList>
    </citation>
    <scope>NUCLEOTIDE SEQUENCE [LARGE SCALE GENOMIC DNA]</scope>
    <source>
        <strain evidence="4 5">CBS 114990</strain>
    </source>
</reference>
<gene>
    <name evidence="4" type="ORF">PG997_002707</name>
</gene>
<dbReference type="RefSeq" id="XP_066670640.1">
    <property type="nucleotide sequence ID" value="XM_066807022.1"/>
</dbReference>
<dbReference type="PANTHER" id="PTHR24201">
    <property type="entry name" value="ANK_REP_REGION DOMAIN-CONTAINING PROTEIN"/>
    <property type="match status" value="1"/>
</dbReference>
<proteinExistence type="predicted"/>
<evidence type="ECO:0000313" key="4">
    <source>
        <dbReference type="EMBL" id="KAK8087746.1"/>
    </source>
</evidence>
<comment type="caution">
    <text evidence="4">The sequence shown here is derived from an EMBL/GenBank/DDBJ whole genome shotgun (WGS) entry which is preliminary data.</text>
</comment>
<name>A0ABR1WX61_9PEZI</name>
<sequence>MVQASSGFGELGNEYSNLVVYSIALGEPRPAEWLIERGVDVNAGIYRKQSALWAACANNAPDSFIRLLLEKGAKVEPATTTPGRTPLQIAASKGYIAVASLLLSHNALINTECTSLCGEPLRMTALDWAATMGRLDMVLFLMECGGRSACRALTDYDGAFWHARGHLGVLNFFERYTRVSFAVVMPSLRRKFPDMLVSDQNIIDLTRYEDWNSETNWNADDWSSKDEFEGR</sequence>
<dbReference type="GeneID" id="92040082"/>
<dbReference type="InterPro" id="IPR050776">
    <property type="entry name" value="Ank_Repeat/CDKN_Inhibitor"/>
</dbReference>
<dbReference type="InterPro" id="IPR002110">
    <property type="entry name" value="Ankyrin_rpt"/>
</dbReference>
<keyword evidence="5" id="KW-1185">Reference proteome</keyword>
<dbReference type="PROSITE" id="PS50088">
    <property type="entry name" value="ANK_REPEAT"/>
    <property type="match status" value="1"/>
</dbReference>
<dbReference type="Pfam" id="PF12796">
    <property type="entry name" value="Ank_2"/>
    <property type="match status" value="1"/>
</dbReference>
<dbReference type="Proteomes" id="UP001433268">
    <property type="component" value="Unassembled WGS sequence"/>
</dbReference>
<dbReference type="PROSITE" id="PS50297">
    <property type="entry name" value="ANK_REP_REGION"/>
    <property type="match status" value="1"/>
</dbReference>
<accession>A0ABR1WX61</accession>
<evidence type="ECO:0000313" key="5">
    <source>
        <dbReference type="Proteomes" id="UP001433268"/>
    </source>
</evidence>
<protein>
    <recommendedName>
        <fullName evidence="6">Ankyrin</fullName>
    </recommendedName>
</protein>
<dbReference type="EMBL" id="JAQQWN010000004">
    <property type="protein sequence ID" value="KAK8087746.1"/>
    <property type="molecule type" value="Genomic_DNA"/>
</dbReference>
<organism evidence="4 5">
    <name type="scientific">Apiospora hydei</name>
    <dbReference type="NCBI Taxonomy" id="1337664"/>
    <lineage>
        <taxon>Eukaryota</taxon>
        <taxon>Fungi</taxon>
        <taxon>Dikarya</taxon>
        <taxon>Ascomycota</taxon>
        <taxon>Pezizomycotina</taxon>
        <taxon>Sordariomycetes</taxon>
        <taxon>Xylariomycetidae</taxon>
        <taxon>Amphisphaeriales</taxon>
        <taxon>Apiosporaceae</taxon>
        <taxon>Apiospora</taxon>
    </lineage>
</organism>
<feature type="repeat" description="ANK" evidence="3">
    <location>
        <begin position="82"/>
        <end position="114"/>
    </location>
</feature>
<dbReference type="PANTHER" id="PTHR24201:SF16">
    <property type="entry name" value="ANKYRIN-1-LIKE-RELATED"/>
    <property type="match status" value="1"/>
</dbReference>
<dbReference type="InterPro" id="IPR036770">
    <property type="entry name" value="Ankyrin_rpt-contain_sf"/>
</dbReference>